<protein>
    <submittedName>
        <fullName evidence="2">Uncharacterized protein</fullName>
    </submittedName>
</protein>
<keyword evidence="1" id="KW-0812">Transmembrane</keyword>
<gene>
    <name evidence="2" type="ORF">WCN91_12745</name>
</gene>
<accession>A0ABU9MZ67</accession>
<evidence type="ECO:0000313" key="2">
    <source>
        <dbReference type="EMBL" id="MEM0516268.1"/>
    </source>
</evidence>
<keyword evidence="3" id="KW-1185">Reference proteome</keyword>
<feature type="transmembrane region" description="Helical" evidence="1">
    <location>
        <begin position="265"/>
        <end position="282"/>
    </location>
</feature>
<dbReference type="EMBL" id="JBCGCU010000016">
    <property type="protein sequence ID" value="MEM0516268.1"/>
    <property type="molecule type" value="Genomic_DNA"/>
</dbReference>
<proteinExistence type="predicted"/>
<sequence length="455" mass="53047">MATLKLDEGLRLALGQALHPKSHTRIELFFCIPNEMGINPNTLSEESFYYNHIKSHLAYNASGIHLPLVRSRYVSKVRGDDQQYRQNLNLYCYQVRLAIDADIAEALNINEADEFYIRALALMSEAQRLLKRLRRYKPRDKKLLSFYHNADNFLSWYVEQGILKLLDKAPKTTDFSLERSQLLQYCQDEKEHRETARYNSSSTLEDPNRLANKMLLLQRLIEHGVVLKRETKNLNTMLKRMVKGLVTAVIMAFVMVLVLNARTNFTQVTVGLVALLGAIYGLREIFKEDVTYFLWRRIIRGRAKWLNIFYNSTTRTRIGKQKVWLEYIRPKRIPKDIAAIFSKRRQQNKQAAKWLYMQLENEILVKEFLPGYDALNQTSSISLAPMVRYLRKGEGKLYEYTGKGIRKHTVERRYQINLVLVTHTSAGEKYAQRYKITVNRSAVVALEPIGEVQQS</sequence>
<keyword evidence="1" id="KW-0472">Membrane</keyword>
<evidence type="ECO:0000313" key="3">
    <source>
        <dbReference type="Proteomes" id="UP001447008"/>
    </source>
</evidence>
<reference evidence="2 3" key="1">
    <citation type="submission" date="2024-03" db="EMBL/GenBank/DDBJ databases">
        <title>Pseudoalteromonas qingdaonensis sp. nov., isolated from the intestines of marine benthic organisms.</title>
        <authorList>
            <person name="Lin X."/>
            <person name="Fang S."/>
            <person name="Hu X."/>
        </authorList>
    </citation>
    <scope>NUCLEOTIDE SEQUENCE [LARGE SCALE GENOMIC DNA]</scope>
    <source>
        <strain evidence="2 3">YIC-827</strain>
    </source>
</reference>
<name>A0ABU9MZ67_9GAMM</name>
<dbReference type="Proteomes" id="UP001447008">
    <property type="component" value="Unassembled WGS sequence"/>
</dbReference>
<comment type="caution">
    <text evidence="2">The sequence shown here is derived from an EMBL/GenBank/DDBJ whole genome shotgun (WGS) entry which is preliminary data.</text>
</comment>
<organism evidence="2 3">
    <name type="scientific">Pseudoalteromonas qingdaonensis</name>
    <dbReference type="NCBI Taxonomy" id="3131913"/>
    <lineage>
        <taxon>Bacteria</taxon>
        <taxon>Pseudomonadati</taxon>
        <taxon>Pseudomonadota</taxon>
        <taxon>Gammaproteobacteria</taxon>
        <taxon>Alteromonadales</taxon>
        <taxon>Pseudoalteromonadaceae</taxon>
        <taxon>Pseudoalteromonas</taxon>
    </lineage>
</organism>
<evidence type="ECO:0000256" key="1">
    <source>
        <dbReference type="SAM" id="Phobius"/>
    </source>
</evidence>
<feature type="transmembrane region" description="Helical" evidence="1">
    <location>
        <begin position="241"/>
        <end position="259"/>
    </location>
</feature>
<keyword evidence="1" id="KW-1133">Transmembrane helix</keyword>